<organism evidence="2 3">
    <name type="scientific">Meloidogyne incognita</name>
    <name type="common">Southern root-knot nematode worm</name>
    <name type="synonym">Oxyuris incognita</name>
    <dbReference type="NCBI Taxonomy" id="6306"/>
    <lineage>
        <taxon>Eukaryota</taxon>
        <taxon>Metazoa</taxon>
        <taxon>Ecdysozoa</taxon>
        <taxon>Nematoda</taxon>
        <taxon>Chromadorea</taxon>
        <taxon>Rhabditida</taxon>
        <taxon>Tylenchina</taxon>
        <taxon>Tylenchomorpha</taxon>
        <taxon>Tylenchoidea</taxon>
        <taxon>Meloidogynidae</taxon>
        <taxon>Meloidogyninae</taxon>
        <taxon>Meloidogyne</taxon>
        <taxon>Meloidogyne incognita group</taxon>
    </lineage>
</organism>
<name>A0A914L8L0_MELIC</name>
<feature type="transmembrane region" description="Helical" evidence="1">
    <location>
        <begin position="114"/>
        <end position="134"/>
    </location>
</feature>
<reference evidence="3" key="1">
    <citation type="submission" date="2022-11" db="UniProtKB">
        <authorList>
            <consortium name="WormBaseParasite"/>
        </authorList>
    </citation>
    <scope>IDENTIFICATION</scope>
</reference>
<sequence length="138" mass="16750">MAPFLHHEDCWTSSWRRCWNKNRDHSWSYIMKLLHLLRIEHGLQGIAGRSWWRRHWPHCSYKCLCCCFPVFLAFFSCSFAFFLFSRRASFFLFIPFLSRCILLVFCGWCSFWRWISFMSSSSLLLFILLLLAALRCKR</sequence>
<proteinExistence type="predicted"/>
<keyword evidence="1" id="KW-1133">Transmembrane helix</keyword>
<protein>
    <submittedName>
        <fullName evidence="3">Candidate secreted effector</fullName>
    </submittedName>
</protein>
<keyword evidence="1" id="KW-0472">Membrane</keyword>
<dbReference type="AlphaFoldDB" id="A0A914L8L0"/>
<keyword evidence="2" id="KW-1185">Reference proteome</keyword>
<accession>A0A914L8L0</accession>
<evidence type="ECO:0000313" key="3">
    <source>
        <dbReference type="WBParaSite" id="Minc3s00323g10216"/>
    </source>
</evidence>
<keyword evidence="1" id="KW-0812">Transmembrane</keyword>
<feature type="transmembrane region" description="Helical" evidence="1">
    <location>
        <begin position="59"/>
        <end position="83"/>
    </location>
</feature>
<dbReference type="Proteomes" id="UP000887563">
    <property type="component" value="Unplaced"/>
</dbReference>
<evidence type="ECO:0000313" key="2">
    <source>
        <dbReference type="Proteomes" id="UP000887563"/>
    </source>
</evidence>
<evidence type="ECO:0000256" key="1">
    <source>
        <dbReference type="SAM" id="Phobius"/>
    </source>
</evidence>
<dbReference type="WBParaSite" id="Minc3s00323g10216">
    <property type="protein sequence ID" value="Minc3s00323g10216"/>
    <property type="gene ID" value="Minc3s00323g10216"/>
</dbReference>